<name>A0A1E5UET6_9FLAO</name>
<proteinExistence type="predicted"/>
<reference evidence="1 2" key="1">
    <citation type="submission" date="2016-09" db="EMBL/GenBank/DDBJ databases">
        <authorList>
            <person name="Capua I."/>
            <person name="De Benedictis P."/>
            <person name="Joannis T."/>
            <person name="Lombin L.H."/>
            <person name="Cattoli G."/>
        </authorList>
    </citation>
    <scope>NUCLEOTIDE SEQUENCE [LARGE SCALE GENOMIC DNA]</scope>
    <source>
        <strain evidence="1 2">NRS-1</strain>
    </source>
</reference>
<gene>
    <name evidence="1" type="ORF">BHF72_2262</name>
</gene>
<dbReference type="EMBL" id="MKGI01000043">
    <property type="protein sequence ID" value="OEL11392.1"/>
    <property type="molecule type" value="Genomic_DNA"/>
</dbReference>
<protein>
    <submittedName>
        <fullName evidence="1">Uncharacterized protein</fullName>
    </submittedName>
</protein>
<sequence>MNCNGEFEEKTGYISFEKSETNGFKNLKIRTKIEKRFLTGKNSKTGDCNEKVLKSFKTQILKYKEGIYQ</sequence>
<keyword evidence="2" id="KW-1185">Reference proteome</keyword>
<comment type="caution">
    <text evidence="1">The sequence shown here is derived from an EMBL/GenBank/DDBJ whole genome shotgun (WGS) entry which is preliminary data.</text>
</comment>
<evidence type="ECO:0000313" key="1">
    <source>
        <dbReference type="EMBL" id="OEL11392.1"/>
    </source>
</evidence>
<dbReference type="AlphaFoldDB" id="A0A1E5UET6"/>
<dbReference type="Proteomes" id="UP000095601">
    <property type="component" value="Unassembled WGS sequence"/>
</dbReference>
<accession>A0A1E5UET6</accession>
<evidence type="ECO:0000313" key="2">
    <source>
        <dbReference type="Proteomes" id="UP000095601"/>
    </source>
</evidence>
<organism evidence="1 2">
    <name type="scientific">Cloacibacterium normanense</name>
    <dbReference type="NCBI Taxonomy" id="237258"/>
    <lineage>
        <taxon>Bacteria</taxon>
        <taxon>Pseudomonadati</taxon>
        <taxon>Bacteroidota</taxon>
        <taxon>Flavobacteriia</taxon>
        <taxon>Flavobacteriales</taxon>
        <taxon>Weeksellaceae</taxon>
    </lineage>
</organism>